<feature type="compositionally biased region" description="Basic and acidic residues" evidence="1">
    <location>
        <begin position="7"/>
        <end position="20"/>
    </location>
</feature>
<dbReference type="GO" id="GO:0006355">
    <property type="term" value="P:regulation of DNA-templated transcription"/>
    <property type="evidence" value="ECO:0007669"/>
    <property type="project" value="InterPro"/>
</dbReference>
<name>A0A6B0T9R0_9EURY</name>
<evidence type="ECO:0000313" key="3">
    <source>
        <dbReference type="Proteomes" id="UP000466535"/>
    </source>
</evidence>
<protein>
    <submittedName>
        <fullName evidence="2">Uncharacterized protein</fullName>
    </submittedName>
</protein>
<gene>
    <name evidence="2" type="ORF">GRX03_11905</name>
</gene>
<proteinExistence type="predicted"/>
<reference evidence="2 3" key="1">
    <citation type="submission" date="2019-12" db="EMBL/GenBank/DDBJ databases">
        <title>Isolation and characterization of three novel carbon monoxide-oxidizing members of Halobacteria from salione crusts and soils.</title>
        <authorList>
            <person name="Myers M.R."/>
            <person name="King G.M."/>
        </authorList>
    </citation>
    <scope>NUCLEOTIDE SEQUENCE [LARGE SCALE GENOMIC DNA]</scope>
    <source>
        <strain evidence="2 3">WSH3</strain>
    </source>
</reference>
<dbReference type="Gene3D" id="1.10.1220.10">
    <property type="entry name" value="Met repressor-like"/>
    <property type="match status" value="1"/>
</dbReference>
<dbReference type="OrthoDB" id="384657at2157"/>
<evidence type="ECO:0000256" key="1">
    <source>
        <dbReference type="SAM" id="MobiDB-lite"/>
    </source>
</evidence>
<feature type="region of interest" description="Disordered" evidence="1">
    <location>
        <begin position="30"/>
        <end position="69"/>
    </location>
</feature>
<evidence type="ECO:0000313" key="2">
    <source>
        <dbReference type="EMBL" id="MXR52303.1"/>
    </source>
</evidence>
<accession>A0A6B0T9R0</accession>
<dbReference type="RefSeq" id="WP_159764425.1">
    <property type="nucleotide sequence ID" value="NZ_WUUT01000004.1"/>
</dbReference>
<dbReference type="EMBL" id="WUUT01000004">
    <property type="protein sequence ID" value="MXR52303.1"/>
    <property type="molecule type" value="Genomic_DNA"/>
</dbReference>
<dbReference type="CDD" id="cd22231">
    <property type="entry name" value="RHH_NikR_HicB-like"/>
    <property type="match status" value="1"/>
</dbReference>
<dbReference type="Proteomes" id="UP000466535">
    <property type="component" value="Unassembled WGS sequence"/>
</dbReference>
<feature type="region of interest" description="Disordered" evidence="1">
    <location>
        <begin position="1"/>
        <end position="20"/>
    </location>
</feature>
<keyword evidence="3" id="KW-1185">Reference proteome</keyword>
<comment type="caution">
    <text evidence="2">The sequence shown here is derived from an EMBL/GenBank/DDBJ whole genome shotgun (WGS) entry which is preliminary data.</text>
</comment>
<sequence length="144" mass="16000">MSNQLPHSEDGGQKQVKVRADEELVERFDAHVEQSEQYSSRAEALRAAMKRSLSQADGTDAPRVAPTDDDMLREGYMTLVAIANSDGLIPHDLAVAELSTTLGKSEKVVERAVLGKLRRRGYLRQQTNFDTSNRSWKLRGADDA</sequence>
<dbReference type="AlphaFoldDB" id="A0A6B0T9R0"/>
<dbReference type="InterPro" id="IPR013321">
    <property type="entry name" value="Arc_rbn_hlx_hlx"/>
</dbReference>
<organism evidence="2 3">
    <name type="scientific">Halovenus carboxidivorans</name>
    <dbReference type="NCBI Taxonomy" id="2692199"/>
    <lineage>
        <taxon>Archaea</taxon>
        <taxon>Methanobacteriati</taxon>
        <taxon>Methanobacteriota</taxon>
        <taxon>Stenosarchaea group</taxon>
        <taxon>Halobacteria</taxon>
        <taxon>Halobacteriales</taxon>
        <taxon>Haloarculaceae</taxon>
        <taxon>Halovenus</taxon>
    </lineage>
</organism>